<sequence length="373" mass="40154">MTVAPTPLVVMEPDSSDVRNQSAPATKVETYEQGVMVGSRTQSVGVSTAIVECKVTETQTTSANCVSIETQTEDSEMLRAILDKAMDSPTSDRHDAGNDQDPVIWFNQADLVKQDDQASSSRHSSSYSWSGSTADAPQPRALSQAPAPRSQSVSAAPNPTVSDQSSLATSRLGARGLRPSALLTSLPATQPTATSPPTSTPRPGSSPAYFPAGPHRPLAARPSLSNPPTLPPVPPPEINHPLTLVTPFRPANSGPAPYHVTLRNLRPSVTPSDLLYLARDLRSLVKVYYPPHAFFSFVGRAAVYFISDEVEAIEFARWMQGQIQRGKLRVVYELTEEDVREAELRRGLDTSKVSGWQTALAVTAYRPGKKGLG</sequence>
<evidence type="ECO:0000256" key="1">
    <source>
        <dbReference type="SAM" id="MobiDB-lite"/>
    </source>
</evidence>
<feature type="compositionally biased region" description="Pro residues" evidence="1">
    <location>
        <begin position="228"/>
        <end position="238"/>
    </location>
</feature>
<feature type="region of interest" description="Disordered" evidence="1">
    <location>
        <begin position="114"/>
        <end position="171"/>
    </location>
</feature>
<accession>A0A1Y2HVM4</accession>
<dbReference type="Proteomes" id="UP000193411">
    <property type="component" value="Unassembled WGS sequence"/>
</dbReference>
<keyword evidence="3" id="KW-1185">Reference proteome</keyword>
<name>A0A1Y2HVM4_9FUNG</name>
<organism evidence="2 3">
    <name type="scientific">Catenaria anguillulae PL171</name>
    <dbReference type="NCBI Taxonomy" id="765915"/>
    <lineage>
        <taxon>Eukaryota</taxon>
        <taxon>Fungi</taxon>
        <taxon>Fungi incertae sedis</taxon>
        <taxon>Blastocladiomycota</taxon>
        <taxon>Blastocladiomycetes</taxon>
        <taxon>Blastocladiales</taxon>
        <taxon>Catenariaceae</taxon>
        <taxon>Catenaria</taxon>
    </lineage>
</organism>
<evidence type="ECO:0000313" key="3">
    <source>
        <dbReference type="Proteomes" id="UP000193411"/>
    </source>
</evidence>
<proteinExistence type="predicted"/>
<feature type="region of interest" description="Disordered" evidence="1">
    <location>
        <begin position="184"/>
        <end position="238"/>
    </location>
</feature>
<feature type="compositionally biased region" description="Polar residues" evidence="1">
    <location>
        <begin position="149"/>
        <end position="169"/>
    </location>
</feature>
<dbReference type="AlphaFoldDB" id="A0A1Y2HVM4"/>
<evidence type="ECO:0000313" key="2">
    <source>
        <dbReference type="EMBL" id="ORZ38665.1"/>
    </source>
</evidence>
<feature type="compositionally biased region" description="Low complexity" evidence="1">
    <location>
        <begin position="184"/>
        <end position="208"/>
    </location>
</feature>
<gene>
    <name evidence="2" type="ORF">BCR44DRAFT_58995</name>
</gene>
<comment type="caution">
    <text evidence="2">The sequence shown here is derived from an EMBL/GenBank/DDBJ whole genome shotgun (WGS) entry which is preliminary data.</text>
</comment>
<reference evidence="2 3" key="1">
    <citation type="submission" date="2016-07" db="EMBL/GenBank/DDBJ databases">
        <title>Pervasive Adenine N6-methylation of Active Genes in Fungi.</title>
        <authorList>
            <consortium name="DOE Joint Genome Institute"/>
            <person name="Mondo S.J."/>
            <person name="Dannebaum R.O."/>
            <person name="Kuo R.C."/>
            <person name="Labutti K."/>
            <person name="Haridas S."/>
            <person name="Kuo A."/>
            <person name="Salamov A."/>
            <person name="Ahrendt S.R."/>
            <person name="Lipzen A."/>
            <person name="Sullivan W."/>
            <person name="Andreopoulos W.B."/>
            <person name="Clum A."/>
            <person name="Lindquist E."/>
            <person name="Daum C."/>
            <person name="Ramamoorthy G.K."/>
            <person name="Gryganskyi A."/>
            <person name="Culley D."/>
            <person name="Magnuson J.K."/>
            <person name="James T.Y."/>
            <person name="O'Malley M.A."/>
            <person name="Stajich J.E."/>
            <person name="Spatafora J.W."/>
            <person name="Visel A."/>
            <person name="Grigoriev I.V."/>
        </authorList>
    </citation>
    <scope>NUCLEOTIDE SEQUENCE [LARGE SCALE GENOMIC DNA]</scope>
    <source>
        <strain evidence="2 3">PL171</strain>
    </source>
</reference>
<evidence type="ECO:0008006" key="4">
    <source>
        <dbReference type="Google" id="ProtNLM"/>
    </source>
</evidence>
<dbReference type="EMBL" id="MCFL01000008">
    <property type="protein sequence ID" value="ORZ38665.1"/>
    <property type="molecule type" value="Genomic_DNA"/>
</dbReference>
<feature type="compositionally biased region" description="Low complexity" evidence="1">
    <location>
        <begin position="119"/>
        <end position="132"/>
    </location>
</feature>
<protein>
    <recommendedName>
        <fullName evidence="4">RRM domain-containing protein</fullName>
    </recommendedName>
</protein>
<feature type="non-terminal residue" evidence="2">
    <location>
        <position position="373"/>
    </location>
</feature>